<dbReference type="GO" id="GO:0005829">
    <property type="term" value="C:cytosol"/>
    <property type="evidence" value="ECO:0007669"/>
    <property type="project" value="TreeGrafter"/>
</dbReference>
<evidence type="ECO:0000313" key="11">
    <source>
        <dbReference type="Proteomes" id="UP000532440"/>
    </source>
</evidence>
<dbReference type="GO" id="GO:0008892">
    <property type="term" value="F:guanine deaminase activity"/>
    <property type="evidence" value="ECO:0007669"/>
    <property type="project" value="UniProtKB-UniRule"/>
</dbReference>
<reference evidence="10 11" key="1">
    <citation type="submission" date="2020-08" db="EMBL/GenBank/DDBJ databases">
        <title>Genomic Encyclopedia of Type Strains, Phase IV (KMG-IV): sequencing the most valuable type-strain genomes for metagenomic binning, comparative biology and taxonomic classification.</title>
        <authorList>
            <person name="Goeker M."/>
        </authorList>
    </citation>
    <scope>NUCLEOTIDE SEQUENCE [LARGE SCALE GENOMIC DNA]</scope>
    <source>
        <strain evidence="10 11">DSM 29781</strain>
    </source>
</reference>
<dbReference type="GO" id="GO:0008270">
    <property type="term" value="F:zinc ion binding"/>
    <property type="evidence" value="ECO:0007669"/>
    <property type="project" value="UniProtKB-UniRule"/>
</dbReference>
<protein>
    <recommendedName>
        <fullName evidence="3 7">Guanine deaminase</fullName>
        <shortName evidence="8">Guanase</shortName>
        <ecNumber evidence="3 7">3.5.4.3</ecNumber>
    </recommendedName>
    <alternativeName>
        <fullName evidence="8">Guanine aminohydrolase</fullName>
    </alternativeName>
</protein>
<evidence type="ECO:0000313" key="10">
    <source>
        <dbReference type="EMBL" id="MBB5270186.1"/>
    </source>
</evidence>
<dbReference type="Pfam" id="PF01979">
    <property type="entry name" value="Amidohydro_1"/>
    <property type="match status" value="1"/>
</dbReference>
<evidence type="ECO:0000256" key="3">
    <source>
        <dbReference type="ARBA" id="ARBA00012781"/>
    </source>
</evidence>
<comment type="pathway">
    <text evidence="1 8">Purine metabolism; guanine degradation; xanthine from guanine: step 1/1.</text>
</comment>
<keyword evidence="11" id="KW-1185">Reference proteome</keyword>
<evidence type="ECO:0000256" key="2">
    <source>
        <dbReference type="ARBA" id="ARBA00006745"/>
    </source>
</evidence>
<dbReference type="GO" id="GO:0006147">
    <property type="term" value="P:guanine catabolic process"/>
    <property type="evidence" value="ECO:0007669"/>
    <property type="project" value="UniProtKB-UniRule"/>
</dbReference>
<dbReference type="EC" id="3.5.4.3" evidence="3 7"/>
<dbReference type="NCBIfam" id="TIGR02967">
    <property type="entry name" value="guan_deamin"/>
    <property type="match status" value="1"/>
</dbReference>
<dbReference type="InterPro" id="IPR011059">
    <property type="entry name" value="Metal-dep_hydrolase_composite"/>
</dbReference>
<evidence type="ECO:0000259" key="9">
    <source>
        <dbReference type="Pfam" id="PF01979"/>
    </source>
</evidence>
<organism evidence="10 11">
    <name type="scientific">Quisquiliibacterium transsilvanicum</name>
    <dbReference type="NCBI Taxonomy" id="1549638"/>
    <lineage>
        <taxon>Bacteria</taxon>
        <taxon>Pseudomonadati</taxon>
        <taxon>Pseudomonadota</taxon>
        <taxon>Betaproteobacteria</taxon>
        <taxon>Burkholderiales</taxon>
        <taxon>Burkholderiaceae</taxon>
        <taxon>Quisquiliibacterium</taxon>
    </lineage>
</organism>
<keyword evidence="5 8" id="KW-0378">Hydrolase</keyword>
<proteinExistence type="inferred from homology"/>
<comment type="caution">
    <text evidence="10">The sequence shown here is derived from an EMBL/GenBank/DDBJ whole genome shotgun (WGS) entry which is preliminary data.</text>
</comment>
<keyword evidence="4 8" id="KW-0479">Metal-binding</keyword>
<dbReference type="NCBIfam" id="NF006679">
    <property type="entry name" value="PRK09228.1"/>
    <property type="match status" value="1"/>
</dbReference>
<dbReference type="AlphaFoldDB" id="A0A7W8HET0"/>
<keyword evidence="6 8" id="KW-0862">Zinc</keyword>
<evidence type="ECO:0000256" key="8">
    <source>
        <dbReference type="RuleBase" id="RU366009"/>
    </source>
</evidence>
<dbReference type="InterPro" id="IPR051607">
    <property type="entry name" value="Metallo-dep_hydrolases"/>
</dbReference>
<dbReference type="SUPFAM" id="SSF51338">
    <property type="entry name" value="Composite domain of metallo-dependent hydrolases"/>
    <property type="match status" value="2"/>
</dbReference>
<dbReference type="Gene3D" id="3.20.20.140">
    <property type="entry name" value="Metal-dependent hydrolases"/>
    <property type="match status" value="1"/>
</dbReference>
<dbReference type="PANTHER" id="PTHR11271:SF6">
    <property type="entry name" value="GUANINE DEAMINASE"/>
    <property type="match status" value="1"/>
</dbReference>
<name>A0A7W8HET0_9BURK</name>
<evidence type="ECO:0000256" key="7">
    <source>
        <dbReference type="NCBIfam" id="TIGR02967"/>
    </source>
</evidence>
<comment type="function">
    <text evidence="8">Catalyzes the hydrolytic deamination of guanine, producing xanthine and ammonia.</text>
</comment>
<accession>A0A7W8HET0</accession>
<evidence type="ECO:0000256" key="5">
    <source>
        <dbReference type="ARBA" id="ARBA00022801"/>
    </source>
</evidence>
<gene>
    <name evidence="10" type="ORF">HNQ70_000170</name>
</gene>
<comment type="catalytic activity">
    <reaction evidence="8">
        <text>guanine + H2O + H(+) = xanthine + NH4(+)</text>
        <dbReference type="Rhea" id="RHEA:14665"/>
        <dbReference type="ChEBI" id="CHEBI:15377"/>
        <dbReference type="ChEBI" id="CHEBI:15378"/>
        <dbReference type="ChEBI" id="CHEBI:16235"/>
        <dbReference type="ChEBI" id="CHEBI:17712"/>
        <dbReference type="ChEBI" id="CHEBI:28938"/>
        <dbReference type="EC" id="3.5.4.3"/>
    </reaction>
</comment>
<dbReference type="InterPro" id="IPR006680">
    <property type="entry name" value="Amidohydro-rel"/>
</dbReference>
<dbReference type="RefSeq" id="WP_183963378.1">
    <property type="nucleotide sequence ID" value="NZ_BAABEW010000003.1"/>
</dbReference>
<dbReference type="InterPro" id="IPR014311">
    <property type="entry name" value="Guanine_deaminase"/>
</dbReference>
<dbReference type="SUPFAM" id="SSF51556">
    <property type="entry name" value="Metallo-dependent hydrolases"/>
    <property type="match status" value="1"/>
</dbReference>
<dbReference type="EMBL" id="JACHGB010000001">
    <property type="protein sequence ID" value="MBB5270186.1"/>
    <property type="molecule type" value="Genomic_DNA"/>
</dbReference>
<comment type="cofactor">
    <cofactor evidence="8">
        <name>Zn(2+)</name>
        <dbReference type="ChEBI" id="CHEBI:29105"/>
    </cofactor>
    <text evidence="8">Binds 1 zinc ion per subunit.</text>
</comment>
<evidence type="ECO:0000256" key="4">
    <source>
        <dbReference type="ARBA" id="ARBA00022723"/>
    </source>
</evidence>
<evidence type="ECO:0000256" key="6">
    <source>
        <dbReference type="ARBA" id="ARBA00022833"/>
    </source>
</evidence>
<dbReference type="PANTHER" id="PTHR11271">
    <property type="entry name" value="GUANINE DEAMINASE"/>
    <property type="match status" value="1"/>
</dbReference>
<dbReference type="Gene3D" id="2.30.40.10">
    <property type="entry name" value="Urease, subunit C, domain 1"/>
    <property type="match status" value="1"/>
</dbReference>
<dbReference type="Proteomes" id="UP000532440">
    <property type="component" value="Unassembled WGS sequence"/>
</dbReference>
<feature type="domain" description="Amidohydrolase-related" evidence="9">
    <location>
        <begin position="58"/>
        <end position="416"/>
    </location>
</feature>
<evidence type="ECO:0000256" key="1">
    <source>
        <dbReference type="ARBA" id="ARBA00004984"/>
    </source>
</evidence>
<dbReference type="InterPro" id="IPR032466">
    <property type="entry name" value="Metal_Hydrolase"/>
</dbReference>
<comment type="similarity">
    <text evidence="2 8">Belongs to the metallo-dependent hydrolases superfamily. ATZ/TRZ family.</text>
</comment>
<sequence length="423" mass="45622">MTAWRAALLGFDEEGQPWRIDDGLLLVEQGRIIDLGPFAEATARHPGVAIVDRRGLTLAPGFIDAHVHYLQIDMIGAPAPGLLPWLQRHTFPLEARFDDPALAARTADFFLDELLRNGVTTALAWGSVHPQSAEALLAQSRARRMRMIVGKCLMDTDVPESVRDDARGGLEDTAALIARWHGVDRLGCAITPRFAPSCSPAQIAGAGELARAHPTVWVQSHAAENPDEFALVRRLHPRARSYLDVYDAAGLLRPRSVYAHCIHIDDHDRRRLADSGAAVAVCPSSNLFLGSGLFDFDAAGQAGMRWALASDVGAGTSLCPLRTMLAAFEVARLRGATPTAAQLWWHHTAGAARAVGLEGLVGNLEVGLEADFIVLDPQATPLLARRTAMADSLEEWLFAMMALGDDRAVREVVVLGEGAVGSR</sequence>
<dbReference type="UniPathway" id="UPA00603">
    <property type="reaction ID" value="UER00660"/>
</dbReference>